<comment type="caution">
    <text evidence="2">The sequence shown here is derived from an EMBL/GenBank/DDBJ whole genome shotgun (WGS) entry which is preliminary data.</text>
</comment>
<feature type="compositionally biased region" description="Polar residues" evidence="1">
    <location>
        <begin position="22"/>
        <end position="34"/>
    </location>
</feature>
<accession>A0A9W8MA44</accession>
<dbReference type="Proteomes" id="UP001140091">
    <property type="component" value="Unassembled WGS sequence"/>
</dbReference>
<evidence type="ECO:0000313" key="3">
    <source>
        <dbReference type="Proteomes" id="UP001140091"/>
    </source>
</evidence>
<reference evidence="2" key="1">
    <citation type="submission" date="2022-06" db="EMBL/GenBank/DDBJ databases">
        <title>Genome Sequence of Candolleomyces eurysporus.</title>
        <authorList>
            <person name="Buettner E."/>
        </authorList>
    </citation>
    <scope>NUCLEOTIDE SEQUENCE</scope>
    <source>
        <strain evidence="2">VTCC 930004</strain>
    </source>
</reference>
<gene>
    <name evidence="2" type="ORF">H1R20_g15497</name>
</gene>
<feature type="non-terminal residue" evidence="2">
    <location>
        <position position="123"/>
    </location>
</feature>
<proteinExistence type="predicted"/>
<feature type="region of interest" description="Disordered" evidence="1">
    <location>
        <begin position="1"/>
        <end position="37"/>
    </location>
</feature>
<dbReference type="EMBL" id="JANBPK010001576">
    <property type="protein sequence ID" value="KAJ2921593.1"/>
    <property type="molecule type" value="Genomic_DNA"/>
</dbReference>
<keyword evidence="3" id="KW-1185">Reference proteome</keyword>
<feature type="compositionally biased region" description="Low complexity" evidence="1">
    <location>
        <begin position="1"/>
        <end position="21"/>
    </location>
</feature>
<name>A0A9W8MA44_9AGAR</name>
<dbReference type="AlphaFoldDB" id="A0A9W8MA44"/>
<evidence type="ECO:0000256" key="1">
    <source>
        <dbReference type="SAM" id="MobiDB-lite"/>
    </source>
</evidence>
<protein>
    <submittedName>
        <fullName evidence="2">Uncharacterized protein</fullName>
    </submittedName>
</protein>
<organism evidence="2 3">
    <name type="scientific">Candolleomyces eurysporus</name>
    <dbReference type="NCBI Taxonomy" id="2828524"/>
    <lineage>
        <taxon>Eukaryota</taxon>
        <taxon>Fungi</taxon>
        <taxon>Dikarya</taxon>
        <taxon>Basidiomycota</taxon>
        <taxon>Agaricomycotina</taxon>
        <taxon>Agaricomycetes</taxon>
        <taxon>Agaricomycetidae</taxon>
        <taxon>Agaricales</taxon>
        <taxon>Agaricineae</taxon>
        <taxon>Psathyrellaceae</taxon>
        <taxon>Candolleomyces</taxon>
    </lineage>
</organism>
<evidence type="ECO:0000313" key="2">
    <source>
        <dbReference type="EMBL" id="KAJ2921593.1"/>
    </source>
</evidence>
<sequence length="123" mass="13345">MDSASINVSSANASNNKSQPSTGGSIHEPSNGNEGSIAVPLEELKTNMEEFIERLRITDTTGPEWDHMRTCFEGISAELGLKAVEAAQFDEFLALYEGTDSEVQGQSVVTAASERRFRYALTV</sequence>